<feature type="transmembrane region" description="Helical" evidence="1">
    <location>
        <begin position="79"/>
        <end position="97"/>
    </location>
</feature>
<gene>
    <name evidence="2" type="ORF">JBS370_LOCUS13842</name>
</gene>
<dbReference type="Proteomes" id="UP000663836">
    <property type="component" value="Unassembled WGS sequence"/>
</dbReference>
<dbReference type="EMBL" id="CAJOBD010001212">
    <property type="protein sequence ID" value="CAF3773869.1"/>
    <property type="molecule type" value="Genomic_DNA"/>
</dbReference>
<comment type="caution">
    <text evidence="2">The sequence shown here is derived from an EMBL/GenBank/DDBJ whole genome shotgun (WGS) entry which is preliminary data.</text>
</comment>
<keyword evidence="1" id="KW-0812">Transmembrane</keyword>
<reference evidence="2" key="1">
    <citation type="submission" date="2021-02" db="EMBL/GenBank/DDBJ databases">
        <authorList>
            <person name="Nowell W R."/>
        </authorList>
    </citation>
    <scope>NUCLEOTIDE SEQUENCE</scope>
</reference>
<keyword evidence="1" id="KW-0472">Membrane</keyword>
<organism evidence="2 3">
    <name type="scientific">Rotaria sordida</name>
    <dbReference type="NCBI Taxonomy" id="392033"/>
    <lineage>
        <taxon>Eukaryota</taxon>
        <taxon>Metazoa</taxon>
        <taxon>Spiralia</taxon>
        <taxon>Gnathifera</taxon>
        <taxon>Rotifera</taxon>
        <taxon>Eurotatoria</taxon>
        <taxon>Bdelloidea</taxon>
        <taxon>Philodinida</taxon>
        <taxon>Philodinidae</taxon>
        <taxon>Rotaria</taxon>
    </lineage>
</organism>
<dbReference type="AlphaFoldDB" id="A0A819A8F1"/>
<name>A0A819A8F1_9BILA</name>
<evidence type="ECO:0000256" key="1">
    <source>
        <dbReference type="SAM" id="Phobius"/>
    </source>
</evidence>
<evidence type="ECO:0000313" key="2">
    <source>
        <dbReference type="EMBL" id="CAF3773869.1"/>
    </source>
</evidence>
<accession>A0A819A8F1</accession>
<evidence type="ECO:0000313" key="3">
    <source>
        <dbReference type="Proteomes" id="UP000663836"/>
    </source>
</evidence>
<keyword evidence="1" id="KW-1133">Transmembrane helix</keyword>
<protein>
    <submittedName>
        <fullName evidence="2">Uncharacterized protein</fullName>
    </submittedName>
</protein>
<sequence length="121" mass="13525">MQYKQGSEKVSMINASHTFVRRPFSLNEDPEIKRTRKILLTILSVYLALSVIGTISAIYENGISNSTQGTQGGVRIGQSLISVLFYGFGIFVAYGYFETGLKVKKILIDFIFINNESNIFS</sequence>
<feature type="transmembrane region" description="Helical" evidence="1">
    <location>
        <begin position="38"/>
        <end position="59"/>
    </location>
</feature>
<proteinExistence type="predicted"/>